<name>A0ABU2B1P3_9MICC</name>
<dbReference type="InterPro" id="IPR052917">
    <property type="entry name" value="Stress-Dev_Protein"/>
</dbReference>
<dbReference type="PANTHER" id="PTHR34818:SF1">
    <property type="entry name" value="PROTEIN BLI-3"/>
    <property type="match status" value="1"/>
</dbReference>
<sequence>MSSKDPVETLLKKTQEADVCMFTTTEDDGRLVSRPMAIQDIEDDHTIWFMTRVDTPAMREATGGQQVNVTVAEKGFWASISGTAMAVQDIDRKKEYWSKTTEAFFGDAKPEDPEVVLLKVTPQSGQYWDSPGLPAMAVEMIKGLKGDDKAARPGETKEVEL</sequence>
<dbReference type="PANTHER" id="PTHR34818">
    <property type="entry name" value="PROTEIN BLI-3"/>
    <property type="match status" value="1"/>
</dbReference>
<dbReference type="InterPro" id="IPR038725">
    <property type="entry name" value="YdaG_split_barrel_FMN-bd"/>
</dbReference>
<gene>
    <name evidence="2" type="ORF">J2S62_001211</name>
</gene>
<feature type="domain" description="General stress protein FMN-binding split barrel" evidence="1">
    <location>
        <begin position="5"/>
        <end position="142"/>
    </location>
</feature>
<dbReference type="Proteomes" id="UP001183794">
    <property type="component" value="Unassembled WGS sequence"/>
</dbReference>
<dbReference type="Pfam" id="PF16242">
    <property type="entry name" value="Pyrid_ox_like"/>
    <property type="match status" value="1"/>
</dbReference>
<evidence type="ECO:0000259" key="1">
    <source>
        <dbReference type="Pfam" id="PF16242"/>
    </source>
</evidence>
<dbReference type="RefSeq" id="WP_310172551.1">
    <property type="nucleotide sequence ID" value="NZ_BAABHE010000002.1"/>
</dbReference>
<evidence type="ECO:0000313" key="3">
    <source>
        <dbReference type="Proteomes" id="UP001183794"/>
    </source>
</evidence>
<accession>A0ABU2B1P3</accession>
<dbReference type="SUPFAM" id="SSF50475">
    <property type="entry name" value="FMN-binding split barrel"/>
    <property type="match status" value="1"/>
</dbReference>
<reference evidence="2 3" key="1">
    <citation type="submission" date="2023-07" db="EMBL/GenBank/DDBJ databases">
        <title>Sequencing the genomes of 1000 actinobacteria strains.</title>
        <authorList>
            <person name="Klenk H.-P."/>
        </authorList>
    </citation>
    <scope>NUCLEOTIDE SEQUENCE [LARGE SCALE GENOMIC DNA]</scope>
    <source>
        <strain evidence="2 3">DSM 22966</strain>
    </source>
</reference>
<dbReference type="EMBL" id="JAVDYJ010000001">
    <property type="protein sequence ID" value="MDR7346954.1"/>
    <property type="molecule type" value="Genomic_DNA"/>
</dbReference>
<dbReference type="Gene3D" id="2.30.110.10">
    <property type="entry name" value="Electron Transport, Fmn-binding Protein, Chain A"/>
    <property type="match status" value="1"/>
</dbReference>
<dbReference type="InterPro" id="IPR012349">
    <property type="entry name" value="Split_barrel_FMN-bd"/>
</dbReference>
<evidence type="ECO:0000313" key="2">
    <source>
        <dbReference type="EMBL" id="MDR7346954.1"/>
    </source>
</evidence>
<organism evidence="2 3">
    <name type="scientific">Enteractinococcus fodinae</name>
    <dbReference type="NCBI Taxonomy" id="684663"/>
    <lineage>
        <taxon>Bacteria</taxon>
        <taxon>Bacillati</taxon>
        <taxon>Actinomycetota</taxon>
        <taxon>Actinomycetes</taxon>
        <taxon>Micrococcales</taxon>
        <taxon>Micrococcaceae</taxon>
    </lineage>
</organism>
<comment type="caution">
    <text evidence="2">The sequence shown here is derived from an EMBL/GenBank/DDBJ whole genome shotgun (WGS) entry which is preliminary data.</text>
</comment>
<protein>
    <submittedName>
        <fullName evidence="2">General stress protein 26</fullName>
    </submittedName>
</protein>
<proteinExistence type="predicted"/>
<keyword evidence="3" id="KW-1185">Reference proteome</keyword>